<dbReference type="Proteomes" id="UP000095283">
    <property type="component" value="Unplaced"/>
</dbReference>
<name>A0A1I7WW01_HETBA</name>
<keyword evidence="1" id="KW-1185">Reference proteome</keyword>
<organism evidence="1 2">
    <name type="scientific">Heterorhabditis bacteriophora</name>
    <name type="common">Entomopathogenic nematode worm</name>
    <dbReference type="NCBI Taxonomy" id="37862"/>
    <lineage>
        <taxon>Eukaryota</taxon>
        <taxon>Metazoa</taxon>
        <taxon>Ecdysozoa</taxon>
        <taxon>Nematoda</taxon>
        <taxon>Chromadorea</taxon>
        <taxon>Rhabditida</taxon>
        <taxon>Rhabditina</taxon>
        <taxon>Rhabditomorpha</taxon>
        <taxon>Strongyloidea</taxon>
        <taxon>Heterorhabditidae</taxon>
        <taxon>Heterorhabditis</taxon>
    </lineage>
</organism>
<accession>A0A1I7WW01</accession>
<proteinExistence type="predicted"/>
<protein>
    <submittedName>
        <fullName evidence="2">Uncharacterized protein</fullName>
    </submittedName>
</protein>
<dbReference type="WBParaSite" id="Hba_09352">
    <property type="protein sequence ID" value="Hba_09352"/>
    <property type="gene ID" value="Hba_09352"/>
</dbReference>
<evidence type="ECO:0000313" key="2">
    <source>
        <dbReference type="WBParaSite" id="Hba_09352"/>
    </source>
</evidence>
<dbReference type="AlphaFoldDB" id="A0A1I7WW01"/>
<evidence type="ECO:0000313" key="1">
    <source>
        <dbReference type="Proteomes" id="UP000095283"/>
    </source>
</evidence>
<sequence length="206" mass="22938">MISDYSLTYSRSSGEACTSTASVHHRPPSSAPTLSNARKLALKGSNGYTRSYEYPSYASGNSFGNNGFANGIVATIDGGTLSRSGLNGVVEKSPYMECIKIFTNELLYTAIGIYFSYSSHTSGLGGSPPRPRRSPQSHKVHSNYLVRIKEPYQFAFNFLIHRKSLDRLLSKCKIMENHGFKLYENFKDLHPLQSECVLLLTESIYR</sequence>
<reference evidence="2" key="1">
    <citation type="submission" date="2016-11" db="UniProtKB">
        <authorList>
            <consortium name="WormBaseParasite"/>
        </authorList>
    </citation>
    <scope>IDENTIFICATION</scope>
</reference>